<keyword evidence="4 5" id="KW-0472">Membrane</keyword>
<accession>A0A1M4X6A2</accession>
<reference evidence="7 8" key="1">
    <citation type="submission" date="2016-11" db="EMBL/GenBank/DDBJ databases">
        <authorList>
            <person name="Jaros S."/>
            <person name="Januszkiewicz K."/>
            <person name="Wedrychowicz H."/>
        </authorList>
    </citation>
    <scope>NUCLEOTIDE SEQUENCE [LARGE SCALE GENOMIC DNA]</scope>
    <source>
        <strain evidence="7 8">DSM 15692</strain>
    </source>
</reference>
<feature type="transmembrane region" description="Helical" evidence="5">
    <location>
        <begin position="29"/>
        <end position="48"/>
    </location>
</feature>
<feature type="transmembrane region" description="Helical" evidence="5">
    <location>
        <begin position="189"/>
        <end position="210"/>
    </location>
</feature>
<dbReference type="PANTHER" id="PTHR43021:SF2">
    <property type="entry name" value="CATION_H+ EXCHANGER DOMAIN-CONTAINING PROTEIN"/>
    <property type="match status" value="1"/>
</dbReference>
<feature type="transmembrane region" description="Helical" evidence="5">
    <location>
        <begin position="328"/>
        <end position="346"/>
    </location>
</feature>
<comment type="subcellular location">
    <subcellularLocation>
        <location evidence="1">Membrane</location>
        <topology evidence="1">Multi-pass membrane protein</topology>
    </subcellularLocation>
</comment>
<protein>
    <submittedName>
        <fullName evidence="7">Transporter, CPA2 family</fullName>
    </submittedName>
</protein>
<dbReference type="Proteomes" id="UP000184128">
    <property type="component" value="Unassembled WGS sequence"/>
</dbReference>
<evidence type="ECO:0000259" key="6">
    <source>
        <dbReference type="Pfam" id="PF00999"/>
    </source>
</evidence>
<dbReference type="GO" id="GO:1902600">
    <property type="term" value="P:proton transmembrane transport"/>
    <property type="evidence" value="ECO:0007669"/>
    <property type="project" value="InterPro"/>
</dbReference>
<keyword evidence="3 5" id="KW-1133">Transmembrane helix</keyword>
<dbReference type="OrthoDB" id="9793589at2"/>
<dbReference type="AlphaFoldDB" id="A0A1M4X6A2"/>
<feature type="transmembrane region" description="Helical" evidence="5">
    <location>
        <begin position="54"/>
        <end position="76"/>
    </location>
</feature>
<dbReference type="PANTHER" id="PTHR43021">
    <property type="entry name" value="NA(+)/H(+) ANTIPORTER-RELATED"/>
    <property type="match status" value="1"/>
</dbReference>
<feature type="transmembrane region" description="Helical" evidence="5">
    <location>
        <begin position="289"/>
        <end position="307"/>
    </location>
</feature>
<organism evidence="7 8">
    <name type="scientific">Atopostipes suicloacalis DSM 15692</name>
    <dbReference type="NCBI Taxonomy" id="1121025"/>
    <lineage>
        <taxon>Bacteria</taxon>
        <taxon>Bacillati</taxon>
        <taxon>Bacillota</taxon>
        <taxon>Bacilli</taxon>
        <taxon>Lactobacillales</taxon>
        <taxon>Carnobacteriaceae</taxon>
        <taxon>Atopostipes</taxon>
    </lineage>
</organism>
<name>A0A1M4X6A2_9LACT</name>
<evidence type="ECO:0000256" key="3">
    <source>
        <dbReference type="ARBA" id="ARBA00022989"/>
    </source>
</evidence>
<evidence type="ECO:0000313" key="7">
    <source>
        <dbReference type="EMBL" id="SHE88967.1"/>
    </source>
</evidence>
<evidence type="ECO:0000256" key="1">
    <source>
        <dbReference type="ARBA" id="ARBA00004141"/>
    </source>
</evidence>
<feature type="transmembrane region" description="Helical" evidence="5">
    <location>
        <begin position="358"/>
        <end position="381"/>
    </location>
</feature>
<evidence type="ECO:0000256" key="4">
    <source>
        <dbReference type="ARBA" id="ARBA00023136"/>
    </source>
</evidence>
<sequence>MDLFFNLSVIILVGILGGRVAKRFALPSVSGYIVAGLILGPSFIHLVSSQELESLSFITDIALAAIAFTIGSEFLLSDMKKVGKRALILTLTEVFGAFIVVFVAMYLIFNQSFEFSLIIASMSAATAPAGIVMVIRELRANGPLVKTILPVVALDDAVGIMLFGVALSLAKITSGVADFTVLQIISAPLIEIFGSLLLGLILGIGLTYLAKKVKGRDELLKISLAFILAGIGASNFFNLSPLLTSMMMGATLVNLHQNSKRVFGTLNEFTPPINLLFFTLAGMSLDLKVLSSVSLLGVGYIFARALGKIMGAGIGARLIGDNEIIQKYLGLSLLTQGGISIGLSSIVRSELPQFSDSIVTVILFSVLIFEIIGPVLAKIAITKAGEVDGMLKKEAKITT</sequence>
<dbReference type="InterPro" id="IPR006153">
    <property type="entry name" value="Cation/H_exchanger_TM"/>
</dbReference>
<feature type="transmembrane region" description="Helical" evidence="5">
    <location>
        <begin position="115"/>
        <end position="135"/>
    </location>
</feature>
<gene>
    <name evidence="7" type="ORF">SAMN02745249_01361</name>
</gene>
<dbReference type="GO" id="GO:0016020">
    <property type="term" value="C:membrane"/>
    <property type="evidence" value="ECO:0007669"/>
    <property type="project" value="UniProtKB-SubCell"/>
</dbReference>
<dbReference type="Gene3D" id="1.20.1530.20">
    <property type="match status" value="1"/>
</dbReference>
<proteinExistence type="predicted"/>
<dbReference type="Pfam" id="PF00999">
    <property type="entry name" value="Na_H_Exchanger"/>
    <property type="match status" value="1"/>
</dbReference>
<feature type="transmembrane region" description="Helical" evidence="5">
    <location>
        <begin position="147"/>
        <end position="169"/>
    </location>
</feature>
<dbReference type="GO" id="GO:0015297">
    <property type="term" value="F:antiporter activity"/>
    <property type="evidence" value="ECO:0007669"/>
    <property type="project" value="InterPro"/>
</dbReference>
<feature type="domain" description="Cation/H+ exchanger transmembrane" evidence="6">
    <location>
        <begin position="10"/>
        <end position="371"/>
    </location>
</feature>
<feature type="transmembrane region" description="Helical" evidence="5">
    <location>
        <begin position="88"/>
        <end position="109"/>
    </location>
</feature>
<dbReference type="RefSeq" id="WP_073298105.1">
    <property type="nucleotide sequence ID" value="NZ_FQUF01000019.1"/>
</dbReference>
<keyword evidence="8" id="KW-1185">Reference proteome</keyword>
<evidence type="ECO:0000313" key="8">
    <source>
        <dbReference type="Proteomes" id="UP000184128"/>
    </source>
</evidence>
<feature type="transmembrane region" description="Helical" evidence="5">
    <location>
        <begin position="6"/>
        <end position="22"/>
    </location>
</feature>
<dbReference type="STRING" id="1121025.SAMN02745249_01361"/>
<evidence type="ECO:0000256" key="5">
    <source>
        <dbReference type="SAM" id="Phobius"/>
    </source>
</evidence>
<dbReference type="InterPro" id="IPR038770">
    <property type="entry name" value="Na+/solute_symporter_sf"/>
</dbReference>
<keyword evidence="2 5" id="KW-0812">Transmembrane</keyword>
<evidence type="ECO:0000256" key="2">
    <source>
        <dbReference type="ARBA" id="ARBA00022692"/>
    </source>
</evidence>
<feature type="transmembrane region" description="Helical" evidence="5">
    <location>
        <begin position="222"/>
        <end position="243"/>
    </location>
</feature>
<dbReference type="EMBL" id="FQUF01000019">
    <property type="protein sequence ID" value="SHE88967.1"/>
    <property type="molecule type" value="Genomic_DNA"/>
</dbReference>